<dbReference type="Pfam" id="PF07705">
    <property type="entry name" value="CARDB"/>
    <property type="match status" value="1"/>
</dbReference>
<evidence type="ECO:0000259" key="4">
    <source>
        <dbReference type="Pfam" id="PF15711"/>
    </source>
</evidence>
<feature type="domain" description="ILEI/PANDER" evidence="4">
    <location>
        <begin position="1151"/>
        <end position="1214"/>
    </location>
</feature>
<reference evidence="5 6" key="1">
    <citation type="submission" date="2017-04" db="EMBL/GenBank/DDBJ databases">
        <authorList>
            <person name="Afonso C.L."/>
            <person name="Miller P.J."/>
            <person name="Scott M.A."/>
            <person name="Spackman E."/>
            <person name="Goraichik I."/>
            <person name="Dimitrov K.M."/>
            <person name="Suarez D.L."/>
            <person name="Swayne D.E."/>
        </authorList>
    </citation>
    <scope>NUCLEOTIDE SEQUENCE [LARGE SCALE GENOMIC DNA]</scope>
    <source>
        <strain evidence="5 6">DSM 11622</strain>
    </source>
</reference>
<dbReference type="EMBL" id="FWWW01000082">
    <property type="protein sequence ID" value="SMB98217.1"/>
    <property type="molecule type" value="Genomic_DNA"/>
</dbReference>
<dbReference type="STRING" id="645990.SAMN00120144_1007"/>
<sequence>MKQNYTLRYLLGGFLGLLLLLSSLQAVAQSGPYGNEWIVPGQSYYKIRITQDGIHRLDNQYLTRAGLSNGTDPHRLQLWRRGQEVAIYVGGNQTSLDPSTFIEFYGQRNDGRLDRGMYKKAADQPQPLYSLFTDTASYFLTVAPTTNGRRMTEPTVATTASGQPYHLLHRQRIFFENYADITEGPLAYMPWASAGEGFLSGPFGRNAANPVDFEVDSLQSLASNGGMPRVIVGLAGTSLSEHITQVSVVQPNGTVRLLGTVANYDSFDRVKAQFPLLRSDLSSEGKVKLRFENTGPNDSRFPRDRSRLAYITVLAPRENRVFSERRSTSFSNDSTLLGPATYVLDNVPATLRGYDVTDAAAVQRIEGNSAGGTQRSYVFPAATGRTRHLLLVDAARPRVPLPARLVRFRTLVPAAYSFLIVSHRSLMRPAGNVANPVRAYASYRASAAGGRHDTLVVTTQQLYDQFHYGEKSPLAIRQFAQWMLTSNREKYLLLLGKGLATAEGVRTAAGAFYHRQVSDSESPVPDLIPTSTRAGSDIFFTADWQRNQYVSRIPTGRISAQTPQQALNYLNKLREHEALGPEPWRKNLLHMAGGGNESEFAQFQSYVNGYKERAEKPCFGGTVVKTYTRDTPGDYQRFPITINIAPELNAGLSLITYFGHGSPLVFDLNLGDINDPSNNYNNRGKYPVFIVNGCAGGFAYGSFISIGESWTLAADKGAVGFLADSDFGYDGQLDAFSDRMYQLLFNDPNWYGKPIAVIQAEASRRLQAVFGNNPNGVSLLMNTTWQGDPALKLYAPDKPDFATADSRLQIAPQAPETTVQASSSRFQLRVGVSNAGSLCSGSTSLGISITRRYPVTAARPAEVLRFDVPQPRRDTTYVFNLPNTGNVFGENEFTVVLDEGNKIAELSETNNQATIKFNFLQGGVTALSPPEFAIVSSPAVRLIGQNNDPKGQLRFYEMELDTVPTFNSPLVRRTAVQAAVAPEWKPTLPPTAGRDSVVWYWRLRFQNGQPGENQEWATSSFRLINGSPGGWSQSHHGQFRRDRRTSVDVAASSGKWDFSDQSIGVKLSTRGGSTGAAPTFLTSYGIAPEGTSPYVINCAPSTPNMLAAVFDGLTLKSVRNVPGAYDSCGLNPNMYYHFAREGTADNLNTPARQAQLLALLTNLKPGQYVALVSMNRVNFSSFSPELKTALKTLGSQLIDQLQDGDPFVFLGQKGPGARPAQERTFDAASTVARAEQVITLDGFLRTRAARGTITSTLIGPAKQWGTLFHTVRTEPSDSYTLRLVGIDKDGNQRQLNADVKNRQLALAGVSAQDYPYLQLVLQLRDTLNRTAPQLKQWLVTYEGLPEGIVRRDLAEAKDAKVYDAATLAQQAMSRGELAFPVYFQNVSSINFGQPLIAEITVRDASNNVRTAKIQSLRPLKADSTATFNIRLDVRGLLGAITGQVNVNPRLLPEQFYFNNELILPPFTIEDRNTPPVLDVAFDGQHILDGDIVSPMPVIMVQLNDEDKLNAIRDPGNFDLFLTKPGESIPIKVPMTGSDVLFTTEVEKGIARVEYQPGKQTPLPNGIYKLEVQGRDATNLAASMQRYSIRFEVIKESTITNFYPYPNPITSKAKFVFTLTGAELPRDLKIQVMTLTGKVVREIMMAELGPLHIGNNITDYAWDGTDEFGDQLANGTYLYRVVLDNPGQFERRRTAGDQAFKKDWGKLVLLR</sequence>
<dbReference type="Pfam" id="PF15711">
    <property type="entry name" value="ILEI"/>
    <property type="match status" value="1"/>
</dbReference>
<evidence type="ECO:0000256" key="1">
    <source>
        <dbReference type="SAM" id="SignalP"/>
    </source>
</evidence>
<dbReference type="Gene3D" id="3.40.50.1460">
    <property type="match status" value="1"/>
</dbReference>
<dbReference type="Proteomes" id="UP000192266">
    <property type="component" value="Unassembled WGS sequence"/>
</dbReference>
<keyword evidence="6" id="KW-1185">Reference proteome</keyword>
<dbReference type="GO" id="GO:0008234">
    <property type="term" value="F:cysteine-type peptidase activity"/>
    <property type="evidence" value="ECO:0007669"/>
    <property type="project" value="InterPro"/>
</dbReference>
<feature type="domain" description="Gingipain" evidence="2">
    <location>
        <begin position="419"/>
        <end position="793"/>
    </location>
</feature>
<protein>
    <recommendedName>
        <fullName evidence="7">Gingipain domain-containing protein</fullName>
    </recommendedName>
</protein>
<evidence type="ECO:0000313" key="6">
    <source>
        <dbReference type="Proteomes" id="UP000192266"/>
    </source>
</evidence>
<name>A0A1W1VXW5_9BACT</name>
<feature type="domain" description="CARDB" evidence="3">
    <location>
        <begin position="820"/>
        <end position="914"/>
    </location>
</feature>
<dbReference type="SUPFAM" id="SSF52129">
    <property type="entry name" value="Caspase-like"/>
    <property type="match status" value="1"/>
</dbReference>
<evidence type="ECO:0008006" key="7">
    <source>
        <dbReference type="Google" id="ProtNLM"/>
    </source>
</evidence>
<evidence type="ECO:0000259" key="3">
    <source>
        <dbReference type="Pfam" id="PF07705"/>
    </source>
</evidence>
<keyword evidence="1" id="KW-0732">Signal</keyword>
<evidence type="ECO:0000313" key="5">
    <source>
        <dbReference type="EMBL" id="SMB98217.1"/>
    </source>
</evidence>
<dbReference type="GO" id="GO:0006508">
    <property type="term" value="P:proteolysis"/>
    <property type="evidence" value="ECO:0007669"/>
    <property type="project" value="InterPro"/>
</dbReference>
<gene>
    <name evidence="5" type="ORF">SAMN00120144_1007</name>
</gene>
<feature type="signal peptide" evidence="1">
    <location>
        <begin position="1"/>
        <end position="28"/>
    </location>
</feature>
<dbReference type="RefSeq" id="WP_159452062.1">
    <property type="nucleotide sequence ID" value="NZ_FWWW01000082.1"/>
</dbReference>
<dbReference type="InterPro" id="IPR039477">
    <property type="entry name" value="ILEI/PANDER_dom"/>
</dbReference>
<evidence type="ECO:0000259" key="2">
    <source>
        <dbReference type="Pfam" id="PF01364"/>
    </source>
</evidence>
<dbReference type="InterPro" id="IPR013783">
    <property type="entry name" value="Ig-like_fold"/>
</dbReference>
<dbReference type="OrthoDB" id="9757650at2"/>
<accession>A0A1W1VXW5</accession>
<organism evidence="5 6">
    <name type="scientific">Hymenobacter roseosalivarius DSM 11622</name>
    <dbReference type="NCBI Taxonomy" id="645990"/>
    <lineage>
        <taxon>Bacteria</taxon>
        <taxon>Pseudomonadati</taxon>
        <taxon>Bacteroidota</taxon>
        <taxon>Cytophagia</taxon>
        <taxon>Cytophagales</taxon>
        <taxon>Hymenobacteraceae</taxon>
        <taxon>Hymenobacter</taxon>
    </lineage>
</organism>
<proteinExistence type="predicted"/>
<dbReference type="InterPro" id="IPR029030">
    <property type="entry name" value="Caspase-like_dom_sf"/>
</dbReference>
<dbReference type="Gene3D" id="2.60.40.4070">
    <property type="match status" value="1"/>
</dbReference>
<dbReference type="Pfam" id="PF01364">
    <property type="entry name" value="Peptidase_C25"/>
    <property type="match status" value="1"/>
</dbReference>
<dbReference type="InterPro" id="IPR001769">
    <property type="entry name" value="Gingipain"/>
</dbReference>
<dbReference type="InterPro" id="IPR011635">
    <property type="entry name" value="CARDB"/>
</dbReference>
<dbReference type="Gene3D" id="2.60.40.10">
    <property type="entry name" value="Immunoglobulins"/>
    <property type="match status" value="1"/>
</dbReference>
<feature type="chain" id="PRO_5012077016" description="Gingipain domain-containing protein" evidence="1">
    <location>
        <begin position="29"/>
        <end position="1710"/>
    </location>
</feature>